<dbReference type="PANTHER" id="PTHR44858">
    <property type="entry name" value="TETRATRICOPEPTIDE REPEAT PROTEIN 6"/>
    <property type="match status" value="1"/>
</dbReference>
<dbReference type="Pfam" id="PF00486">
    <property type="entry name" value="Trans_reg_C"/>
    <property type="match status" value="1"/>
</dbReference>
<sequence>MRYQFHDFRLDTGAFELSRNGVRLNVEPQVIELLTLLVENRHRLVGKEELYQTIWAGKVVSEAALSSRIKTLRRVLGDSGREQTIIRTVHGKGFRFVAAATAGEAAGPVAPPAAVKPGSERPRSRPSVIVIPFVNLSSDPQQEYFSDGISADIIMLLSKHRWLNVCARNTSFGYKGVSVDMRQLGRDLNMDYAIEGSVQKVGERVRVTVQLVDIASGGNKWSEKFHRELDDLFSLQDEITTKVVARLEPEIGFAERRRVVQGGTSNLKAWDYFHLGVYHFFKFTAEDNLKAQAMLKKSSELDEHFGDAYAWWAYAVVLGMVYWTTPPTEELLQEALDACSKALSFDSRNATYYTMRARVQLARKEYNSAIQDNQTAISLNPTFAAAYCGLGDSLAYEARYEESNECFERAIALSPNDPQAWAFLTYGALAFIFMGDYDRALDLTERALCFPNCQYWALAHRVVAFAYLDKETEMRDALDKLLGQEPQFSLEFAQEKLFYLNIEIQKLQYLKGLAMAGVPESSSGAGLHDAV</sequence>
<name>A0A6C0TWU9_9GAMM</name>
<organism evidence="7 8">
    <name type="scientific">Kineobactrum salinum</name>
    <dbReference type="NCBI Taxonomy" id="2708301"/>
    <lineage>
        <taxon>Bacteria</taxon>
        <taxon>Pseudomonadati</taxon>
        <taxon>Pseudomonadota</taxon>
        <taxon>Gammaproteobacteria</taxon>
        <taxon>Cellvibrionales</taxon>
        <taxon>Halieaceae</taxon>
        <taxon>Kineobactrum</taxon>
    </lineage>
</organism>
<evidence type="ECO:0000256" key="1">
    <source>
        <dbReference type="ARBA" id="ARBA00022737"/>
    </source>
</evidence>
<dbReference type="Gene3D" id="1.10.10.10">
    <property type="entry name" value="Winged helix-like DNA-binding domain superfamily/Winged helix DNA-binding domain"/>
    <property type="match status" value="1"/>
</dbReference>
<keyword evidence="2 4" id="KW-0802">TPR repeat</keyword>
<dbReference type="CDD" id="cd00383">
    <property type="entry name" value="trans_reg_C"/>
    <property type="match status" value="1"/>
</dbReference>
<dbReference type="RefSeq" id="WP_163493511.1">
    <property type="nucleotide sequence ID" value="NZ_CP048711.1"/>
</dbReference>
<keyword evidence="3 5" id="KW-0238">DNA-binding</keyword>
<dbReference type="InterPro" id="IPR016032">
    <property type="entry name" value="Sig_transdc_resp-reg_C-effctor"/>
</dbReference>
<reference evidence="7 8" key="1">
    <citation type="submission" date="2020-02" db="EMBL/GenBank/DDBJ databases">
        <title>Genome sequencing for Kineobactrum sp. M2.</title>
        <authorList>
            <person name="Park S.-J."/>
        </authorList>
    </citation>
    <scope>NUCLEOTIDE SEQUENCE [LARGE SCALE GENOMIC DNA]</scope>
    <source>
        <strain evidence="7 8">M2</strain>
    </source>
</reference>
<protein>
    <submittedName>
        <fullName evidence="7">Tetratricopeptide repeat protein</fullName>
    </submittedName>
</protein>
<feature type="repeat" description="TPR" evidence="4">
    <location>
        <begin position="384"/>
        <end position="417"/>
    </location>
</feature>
<proteinExistence type="predicted"/>
<keyword evidence="1" id="KW-0677">Repeat</keyword>
<dbReference type="GO" id="GO:0000160">
    <property type="term" value="P:phosphorelay signal transduction system"/>
    <property type="evidence" value="ECO:0007669"/>
    <property type="project" value="InterPro"/>
</dbReference>
<gene>
    <name evidence="7" type="ORF">G3T16_01420</name>
</gene>
<evidence type="ECO:0000256" key="2">
    <source>
        <dbReference type="ARBA" id="ARBA00022803"/>
    </source>
</evidence>
<dbReference type="EMBL" id="CP048711">
    <property type="protein sequence ID" value="QIB64261.1"/>
    <property type="molecule type" value="Genomic_DNA"/>
</dbReference>
<dbReference type="SUPFAM" id="SSF48452">
    <property type="entry name" value="TPR-like"/>
    <property type="match status" value="1"/>
</dbReference>
<dbReference type="InterPro" id="IPR019734">
    <property type="entry name" value="TPR_rpt"/>
</dbReference>
<keyword evidence="8" id="KW-1185">Reference proteome</keyword>
<evidence type="ECO:0000313" key="8">
    <source>
        <dbReference type="Proteomes" id="UP000477680"/>
    </source>
</evidence>
<dbReference type="InterPro" id="IPR013105">
    <property type="entry name" value="TPR_2"/>
</dbReference>
<evidence type="ECO:0000259" key="6">
    <source>
        <dbReference type="PROSITE" id="PS51755"/>
    </source>
</evidence>
<dbReference type="SUPFAM" id="SSF46894">
    <property type="entry name" value="C-terminal effector domain of the bipartite response regulators"/>
    <property type="match status" value="1"/>
</dbReference>
<dbReference type="PANTHER" id="PTHR44858:SF1">
    <property type="entry name" value="UDP-N-ACETYLGLUCOSAMINE--PEPTIDE N-ACETYLGLUCOSAMINYLTRANSFERASE SPINDLY-RELATED"/>
    <property type="match status" value="1"/>
</dbReference>
<evidence type="ECO:0000256" key="3">
    <source>
        <dbReference type="ARBA" id="ARBA00023125"/>
    </source>
</evidence>
<feature type="DNA-binding region" description="OmpR/PhoB-type" evidence="5">
    <location>
        <begin position="1"/>
        <end position="98"/>
    </location>
</feature>
<dbReference type="InterPro" id="IPR011990">
    <property type="entry name" value="TPR-like_helical_dom_sf"/>
</dbReference>
<feature type="domain" description="OmpR/PhoB-type" evidence="6">
    <location>
        <begin position="1"/>
        <end position="98"/>
    </location>
</feature>
<dbReference type="InterPro" id="IPR050498">
    <property type="entry name" value="Ycf3"/>
</dbReference>
<evidence type="ECO:0000256" key="5">
    <source>
        <dbReference type="PROSITE-ProRule" id="PRU01091"/>
    </source>
</evidence>
<dbReference type="SMART" id="SM00862">
    <property type="entry name" value="Trans_reg_C"/>
    <property type="match status" value="1"/>
</dbReference>
<dbReference type="AlphaFoldDB" id="A0A6C0TWU9"/>
<dbReference type="GO" id="GO:0003677">
    <property type="term" value="F:DNA binding"/>
    <property type="evidence" value="ECO:0007669"/>
    <property type="project" value="UniProtKB-UniRule"/>
</dbReference>
<dbReference type="Pfam" id="PF07719">
    <property type="entry name" value="TPR_2"/>
    <property type="match status" value="1"/>
</dbReference>
<dbReference type="PROSITE" id="PS51755">
    <property type="entry name" value="OMPR_PHOB"/>
    <property type="match status" value="1"/>
</dbReference>
<dbReference type="KEGG" id="kim:G3T16_01420"/>
<dbReference type="SMART" id="SM00028">
    <property type="entry name" value="TPR"/>
    <property type="match status" value="2"/>
</dbReference>
<evidence type="ECO:0000256" key="4">
    <source>
        <dbReference type="PROSITE-ProRule" id="PRU00339"/>
    </source>
</evidence>
<dbReference type="Gene3D" id="3.40.50.10070">
    <property type="entry name" value="TolB, N-terminal domain"/>
    <property type="match status" value="1"/>
</dbReference>
<dbReference type="GO" id="GO:0006355">
    <property type="term" value="P:regulation of DNA-templated transcription"/>
    <property type="evidence" value="ECO:0007669"/>
    <property type="project" value="InterPro"/>
</dbReference>
<dbReference type="InterPro" id="IPR036388">
    <property type="entry name" value="WH-like_DNA-bd_sf"/>
</dbReference>
<dbReference type="InterPro" id="IPR001867">
    <property type="entry name" value="OmpR/PhoB-type_DNA-bd"/>
</dbReference>
<dbReference type="PROSITE" id="PS50005">
    <property type="entry name" value="TPR"/>
    <property type="match status" value="2"/>
</dbReference>
<evidence type="ECO:0000313" key="7">
    <source>
        <dbReference type="EMBL" id="QIB64261.1"/>
    </source>
</evidence>
<feature type="repeat" description="TPR" evidence="4">
    <location>
        <begin position="350"/>
        <end position="383"/>
    </location>
</feature>
<accession>A0A6C0TWU9</accession>
<dbReference type="Gene3D" id="1.25.40.10">
    <property type="entry name" value="Tetratricopeptide repeat domain"/>
    <property type="match status" value="1"/>
</dbReference>
<dbReference type="Proteomes" id="UP000477680">
    <property type="component" value="Chromosome"/>
</dbReference>